<evidence type="ECO:0000313" key="2">
    <source>
        <dbReference type="EMBL" id="KEH15662.1"/>
    </source>
</evidence>
<protein>
    <submittedName>
        <fullName evidence="2">Transmembrane protein, putative</fullName>
    </submittedName>
</protein>
<dbReference type="Proteomes" id="UP000002051">
    <property type="component" value="Unassembled WGS sequence"/>
</dbReference>
<feature type="transmembrane region" description="Helical" evidence="1">
    <location>
        <begin position="99"/>
        <end position="118"/>
    </location>
</feature>
<accession>A0A072TE42</accession>
<keyword evidence="1 2" id="KW-0812">Transmembrane</keyword>
<proteinExistence type="predicted"/>
<reference evidence="2 4" key="2">
    <citation type="journal article" date="2014" name="BMC Genomics">
        <title>An improved genome release (version Mt4.0) for the model legume Medicago truncatula.</title>
        <authorList>
            <person name="Tang H."/>
            <person name="Krishnakumar V."/>
            <person name="Bidwell S."/>
            <person name="Rosen B."/>
            <person name="Chan A."/>
            <person name="Zhou S."/>
            <person name="Gentzbittel L."/>
            <person name="Childs K.L."/>
            <person name="Yandell M."/>
            <person name="Gundlach H."/>
            <person name="Mayer K.F."/>
            <person name="Schwartz D.C."/>
            <person name="Town C.D."/>
        </authorList>
    </citation>
    <scope>GENOME REANNOTATION</scope>
    <source>
        <strain evidence="2">A17</strain>
        <strain evidence="3 4">cv. Jemalong A17</strain>
    </source>
</reference>
<gene>
    <name evidence="2" type="ORF">MTR_0684s0010</name>
</gene>
<dbReference type="EMBL" id="KL403408">
    <property type="protein sequence ID" value="KEH15662.1"/>
    <property type="molecule type" value="Genomic_DNA"/>
</dbReference>
<evidence type="ECO:0000313" key="4">
    <source>
        <dbReference type="Proteomes" id="UP000002051"/>
    </source>
</evidence>
<name>A0A072TE42_MEDTR</name>
<dbReference type="EnsemblPlants" id="KEH15662">
    <property type="protein sequence ID" value="KEH15662"/>
    <property type="gene ID" value="MTR_0684s0010"/>
</dbReference>
<evidence type="ECO:0000256" key="1">
    <source>
        <dbReference type="SAM" id="Phobius"/>
    </source>
</evidence>
<sequence>MAVKYPSIIHIFFVFAAALVHTVHTIWLARNAIRFSSANVSIHTSMAKISSLVALSGANSKGNCLVTDGAVLNNFMIPPSYRRVKEIISVIWKPQPLLGLRRTLTVLFLIFILHVALLQ</sequence>
<reference evidence="2 4" key="1">
    <citation type="journal article" date="2011" name="Nature">
        <title>The Medicago genome provides insight into the evolution of rhizobial symbioses.</title>
        <authorList>
            <person name="Young N.D."/>
            <person name="Debelle F."/>
            <person name="Oldroyd G.E."/>
            <person name="Geurts R."/>
            <person name="Cannon S.B."/>
            <person name="Udvardi M.K."/>
            <person name="Benedito V.A."/>
            <person name="Mayer K.F."/>
            <person name="Gouzy J."/>
            <person name="Schoof H."/>
            <person name="Van de Peer Y."/>
            <person name="Proost S."/>
            <person name="Cook D.R."/>
            <person name="Meyers B.C."/>
            <person name="Spannagl M."/>
            <person name="Cheung F."/>
            <person name="De Mita S."/>
            <person name="Krishnakumar V."/>
            <person name="Gundlach H."/>
            <person name="Zhou S."/>
            <person name="Mudge J."/>
            <person name="Bharti A.K."/>
            <person name="Murray J.D."/>
            <person name="Naoumkina M.A."/>
            <person name="Rosen B."/>
            <person name="Silverstein K.A."/>
            <person name="Tang H."/>
            <person name="Rombauts S."/>
            <person name="Zhao P.X."/>
            <person name="Zhou P."/>
            <person name="Barbe V."/>
            <person name="Bardou P."/>
            <person name="Bechner M."/>
            <person name="Bellec A."/>
            <person name="Berger A."/>
            <person name="Berges H."/>
            <person name="Bidwell S."/>
            <person name="Bisseling T."/>
            <person name="Choisne N."/>
            <person name="Couloux A."/>
            <person name="Denny R."/>
            <person name="Deshpande S."/>
            <person name="Dai X."/>
            <person name="Doyle J.J."/>
            <person name="Dudez A.M."/>
            <person name="Farmer A.D."/>
            <person name="Fouteau S."/>
            <person name="Franken C."/>
            <person name="Gibelin C."/>
            <person name="Gish J."/>
            <person name="Goldstein S."/>
            <person name="Gonzalez A.J."/>
            <person name="Green P.J."/>
            <person name="Hallab A."/>
            <person name="Hartog M."/>
            <person name="Hua A."/>
            <person name="Humphray S.J."/>
            <person name="Jeong D.H."/>
            <person name="Jing Y."/>
            <person name="Jocker A."/>
            <person name="Kenton S.M."/>
            <person name="Kim D.J."/>
            <person name="Klee K."/>
            <person name="Lai H."/>
            <person name="Lang C."/>
            <person name="Lin S."/>
            <person name="Macmil S.L."/>
            <person name="Magdelenat G."/>
            <person name="Matthews L."/>
            <person name="McCorrison J."/>
            <person name="Monaghan E.L."/>
            <person name="Mun J.H."/>
            <person name="Najar F.Z."/>
            <person name="Nicholson C."/>
            <person name="Noirot C."/>
            <person name="O'Bleness M."/>
            <person name="Paule C.R."/>
            <person name="Poulain J."/>
            <person name="Prion F."/>
            <person name="Qin B."/>
            <person name="Qu C."/>
            <person name="Retzel E.F."/>
            <person name="Riddle C."/>
            <person name="Sallet E."/>
            <person name="Samain S."/>
            <person name="Samson N."/>
            <person name="Sanders I."/>
            <person name="Saurat O."/>
            <person name="Scarpelli C."/>
            <person name="Schiex T."/>
            <person name="Segurens B."/>
            <person name="Severin A.J."/>
            <person name="Sherrier D.J."/>
            <person name="Shi R."/>
            <person name="Sims S."/>
            <person name="Singer S.R."/>
            <person name="Sinharoy S."/>
            <person name="Sterck L."/>
            <person name="Viollet A."/>
            <person name="Wang B.B."/>
            <person name="Wang K."/>
            <person name="Wang M."/>
            <person name="Wang X."/>
            <person name="Warfsmann J."/>
            <person name="Weissenbach J."/>
            <person name="White D.D."/>
            <person name="White J.D."/>
            <person name="Wiley G.B."/>
            <person name="Wincker P."/>
            <person name="Xing Y."/>
            <person name="Yang L."/>
            <person name="Yao Z."/>
            <person name="Ying F."/>
            <person name="Zhai J."/>
            <person name="Zhou L."/>
            <person name="Zuber A."/>
            <person name="Denarie J."/>
            <person name="Dixon R.A."/>
            <person name="May G.D."/>
            <person name="Schwartz D.C."/>
            <person name="Rogers J."/>
            <person name="Quetier F."/>
            <person name="Town C.D."/>
            <person name="Roe B.A."/>
        </authorList>
    </citation>
    <scope>NUCLEOTIDE SEQUENCE [LARGE SCALE GENOMIC DNA]</scope>
    <source>
        <strain evidence="2">A17</strain>
        <strain evidence="3 4">cv. Jemalong A17</strain>
    </source>
</reference>
<keyword evidence="1" id="KW-1133">Transmembrane helix</keyword>
<organism evidence="2 4">
    <name type="scientific">Medicago truncatula</name>
    <name type="common">Barrel medic</name>
    <name type="synonym">Medicago tribuloides</name>
    <dbReference type="NCBI Taxonomy" id="3880"/>
    <lineage>
        <taxon>Eukaryota</taxon>
        <taxon>Viridiplantae</taxon>
        <taxon>Streptophyta</taxon>
        <taxon>Embryophyta</taxon>
        <taxon>Tracheophyta</taxon>
        <taxon>Spermatophyta</taxon>
        <taxon>Magnoliopsida</taxon>
        <taxon>eudicotyledons</taxon>
        <taxon>Gunneridae</taxon>
        <taxon>Pentapetalae</taxon>
        <taxon>rosids</taxon>
        <taxon>fabids</taxon>
        <taxon>Fabales</taxon>
        <taxon>Fabaceae</taxon>
        <taxon>Papilionoideae</taxon>
        <taxon>50 kb inversion clade</taxon>
        <taxon>NPAAA clade</taxon>
        <taxon>Hologalegina</taxon>
        <taxon>IRL clade</taxon>
        <taxon>Trifolieae</taxon>
        <taxon>Medicago</taxon>
    </lineage>
</organism>
<evidence type="ECO:0000313" key="3">
    <source>
        <dbReference type="EnsemblPlants" id="KEH15662"/>
    </source>
</evidence>
<reference evidence="3" key="3">
    <citation type="submission" date="2015-06" db="UniProtKB">
        <authorList>
            <consortium name="EnsemblPlants"/>
        </authorList>
    </citation>
    <scope>IDENTIFICATION</scope>
    <source>
        <strain evidence="3">cv. Jemalong A17</strain>
    </source>
</reference>
<keyword evidence="4" id="KW-1185">Reference proteome</keyword>
<dbReference type="AlphaFoldDB" id="A0A072TE42"/>
<feature type="transmembrane region" description="Helical" evidence="1">
    <location>
        <begin position="6"/>
        <end position="29"/>
    </location>
</feature>
<dbReference type="HOGENOM" id="CLU_2065023_0_0_1"/>
<keyword evidence="1" id="KW-0472">Membrane</keyword>